<dbReference type="PROSITE" id="PS00086">
    <property type="entry name" value="CYTOCHROME_P450"/>
    <property type="match status" value="1"/>
</dbReference>
<proteinExistence type="inferred from homology"/>
<evidence type="ECO:0008006" key="12">
    <source>
        <dbReference type="Google" id="ProtNLM"/>
    </source>
</evidence>
<evidence type="ECO:0000313" key="11">
    <source>
        <dbReference type="Proteomes" id="UP000811246"/>
    </source>
</evidence>
<keyword evidence="5 9" id="KW-0560">Oxidoreductase</keyword>
<evidence type="ECO:0000313" key="10">
    <source>
        <dbReference type="EMBL" id="KAG6708694.1"/>
    </source>
</evidence>
<sequence>MGAVVTMVICLSSSLCLYLLFAFIKVLHKLCWTPYRIKYQMLSQGIRGPSYRFINGSSNEISSMKKEAMSRPMSLSHDIFSKVHPHIHSWINKYGKNYLQWHGSKAELVITEPELIKEILNNKDRAYRKEEVEDYLKKLLGDGLVTTEGEKWAKTRKLADYAFHADRLRIMVPAIISSVEVMLERWKLHEGKEIEVYEEFNLLTSEMISRTAFGSSYLDGKQIFQMLMKMEMLAFRNADKIRFPGMSKIYRTVDEIESEKLGNGLRYCILEIIKKREEKVRAGEVANFGGDFLGVLIKAHHDDNANRRISIEDLVDECKTFYIVGQETTNGLLAWTVFLLAIHTEWQEEARKEVLKIFGHQNPNPDGITKLKTMNMIINESLRLYPPVLRIIRRVDRKVRLGLNLTLPANLDLCIPNLAVHHNPQMWGEDVHLFKPERFSDGVAKATNNNAAAYIPFGMGPRNCVGLNFATTQTKIALSMILQSYAFTLSPTYVHSPVHSLTLRPQQLHSS</sequence>
<evidence type="ECO:0000256" key="1">
    <source>
        <dbReference type="ARBA" id="ARBA00004167"/>
    </source>
</evidence>
<dbReference type="GO" id="GO:0016705">
    <property type="term" value="F:oxidoreductase activity, acting on paired donors, with incorporation or reduction of molecular oxygen"/>
    <property type="evidence" value="ECO:0007669"/>
    <property type="project" value="InterPro"/>
</dbReference>
<comment type="subcellular location">
    <subcellularLocation>
        <location evidence="1">Membrane</location>
        <topology evidence="1">Single-pass membrane protein</topology>
    </subcellularLocation>
</comment>
<dbReference type="EMBL" id="CM031830">
    <property type="protein sequence ID" value="KAG6708694.1"/>
    <property type="molecule type" value="Genomic_DNA"/>
</dbReference>
<dbReference type="Pfam" id="PF00067">
    <property type="entry name" value="p450"/>
    <property type="match status" value="1"/>
</dbReference>
<comment type="caution">
    <text evidence="10">The sequence shown here is derived from an EMBL/GenBank/DDBJ whole genome shotgun (WGS) entry which is preliminary data.</text>
</comment>
<dbReference type="InterPro" id="IPR050665">
    <property type="entry name" value="Cytochrome_P450_Monooxygen"/>
</dbReference>
<keyword evidence="8" id="KW-0472">Membrane</keyword>
<dbReference type="GO" id="GO:0004497">
    <property type="term" value="F:monooxygenase activity"/>
    <property type="evidence" value="ECO:0007669"/>
    <property type="project" value="UniProtKB-KW"/>
</dbReference>
<dbReference type="InterPro" id="IPR001128">
    <property type="entry name" value="Cyt_P450"/>
</dbReference>
<dbReference type="GO" id="GO:0020037">
    <property type="term" value="F:heme binding"/>
    <property type="evidence" value="ECO:0007669"/>
    <property type="project" value="InterPro"/>
</dbReference>
<evidence type="ECO:0000256" key="9">
    <source>
        <dbReference type="RuleBase" id="RU000461"/>
    </source>
</evidence>
<dbReference type="InterPro" id="IPR017972">
    <property type="entry name" value="Cyt_P450_CS"/>
</dbReference>
<keyword evidence="7 9" id="KW-0503">Monooxygenase</keyword>
<dbReference type="GO" id="GO:0005506">
    <property type="term" value="F:iron ion binding"/>
    <property type="evidence" value="ECO:0007669"/>
    <property type="project" value="InterPro"/>
</dbReference>
<name>A0A922ER89_CARIL</name>
<protein>
    <recommendedName>
        <fullName evidence="12">Cytochrome P450</fullName>
    </recommendedName>
</protein>
<reference evidence="10" key="1">
    <citation type="submission" date="2021-01" db="EMBL/GenBank/DDBJ databases">
        <authorList>
            <person name="Lovell J.T."/>
            <person name="Bentley N."/>
            <person name="Bhattarai G."/>
            <person name="Jenkins J.W."/>
            <person name="Sreedasyam A."/>
            <person name="Alarcon Y."/>
            <person name="Bock C."/>
            <person name="Boston L."/>
            <person name="Carlson J."/>
            <person name="Cervantes K."/>
            <person name="Clermont K."/>
            <person name="Krom N."/>
            <person name="Kubenka K."/>
            <person name="Mamidi S."/>
            <person name="Mattison C."/>
            <person name="Monteros M."/>
            <person name="Pisani C."/>
            <person name="Plott C."/>
            <person name="Rajasekar S."/>
            <person name="Rhein H.S."/>
            <person name="Rohla C."/>
            <person name="Song M."/>
            <person name="Hilaire R.S."/>
            <person name="Shu S."/>
            <person name="Wells L."/>
            <person name="Wang X."/>
            <person name="Webber J."/>
            <person name="Heerema R.J."/>
            <person name="Klein P."/>
            <person name="Conner P."/>
            <person name="Grauke L."/>
            <person name="Grimwood J."/>
            <person name="Schmutz J."/>
            <person name="Randall J.J."/>
        </authorList>
    </citation>
    <scope>NUCLEOTIDE SEQUENCE</scope>
    <source>
        <tissue evidence="10">Leaf</tissue>
    </source>
</reference>
<evidence type="ECO:0000256" key="5">
    <source>
        <dbReference type="ARBA" id="ARBA00023002"/>
    </source>
</evidence>
<dbReference type="PANTHER" id="PTHR24282">
    <property type="entry name" value="CYTOCHROME P450 FAMILY MEMBER"/>
    <property type="match status" value="1"/>
</dbReference>
<keyword evidence="4 9" id="KW-0479">Metal-binding</keyword>
<evidence type="ECO:0000256" key="4">
    <source>
        <dbReference type="ARBA" id="ARBA00022723"/>
    </source>
</evidence>
<evidence type="ECO:0000256" key="6">
    <source>
        <dbReference type="ARBA" id="ARBA00023004"/>
    </source>
</evidence>
<evidence type="ECO:0000256" key="8">
    <source>
        <dbReference type="ARBA" id="ARBA00023136"/>
    </source>
</evidence>
<organism evidence="10 11">
    <name type="scientific">Carya illinoinensis</name>
    <name type="common">Pecan</name>
    <dbReference type="NCBI Taxonomy" id="32201"/>
    <lineage>
        <taxon>Eukaryota</taxon>
        <taxon>Viridiplantae</taxon>
        <taxon>Streptophyta</taxon>
        <taxon>Embryophyta</taxon>
        <taxon>Tracheophyta</taxon>
        <taxon>Spermatophyta</taxon>
        <taxon>Magnoliopsida</taxon>
        <taxon>eudicotyledons</taxon>
        <taxon>Gunneridae</taxon>
        <taxon>Pentapetalae</taxon>
        <taxon>rosids</taxon>
        <taxon>fabids</taxon>
        <taxon>Fagales</taxon>
        <taxon>Juglandaceae</taxon>
        <taxon>Carya</taxon>
    </lineage>
</organism>
<evidence type="ECO:0000256" key="7">
    <source>
        <dbReference type="ARBA" id="ARBA00023033"/>
    </source>
</evidence>
<dbReference type="GO" id="GO:0016020">
    <property type="term" value="C:membrane"/>
    <property type="evidence" value="ECO:0007669"/>
    <property type="project" value="UniProtKB-SubCell"/>
</dbReference>
<accession>A0A922ER89</accession>
<keyword evidence="6 9" id="KW-0408">Iron</keyword>
<evidence type="ECO:0000256" key="3">
    <source>
        <dbReference type="ARBA" id="ARBA00022617"/>
    </source>
</evidence>
<evidence type="ECO:0000256" key="2">
    <source>
        <dbReference type="ARBA" id="ARBA00010617"/>
    </source>
</evidence>
<comment type="similarity">
    <text evidence="2 9">Belongs to the cytochrome P450 family.</text>
</comment>
<dbReference type="Proteomes" id="UP000811246">
    <property type="component" value="Chromosome 6"/>
</dbReference>
<dbReference type="PANTHER" id="PTHR24282:SF20">
    <property type="entry name" value="CYTOCHROME P450 CYP749A22-LIKE"/>
    <property type="match status" value="1"/>
</dbReference>
<dbReference type="AlphaFoldDB" id="A0A922ER89"/>
<keyword evidence="3 9" id="KW-0349">Heme</keyword>
<gene>
    <name evidence="10" type="ORF">I3842_06G094700</name>
</gene>